<sequence length="98" mass="11102">MFSLPLYLRNESFFIRKVGIMKTEKSKEIFWSIISILVGGVAWLTMQNISWGVVDPAKVGLVFAVIGLISLIWALFNKNSDSSRAHETIRNANRSKED</sequence>
<feature type="transmembrane region" description="Helical" evidence="1">
    <location>
        <begin position="29"/>
        <end position="46"/>
    </location>
</feature>
<evidence type="ECO:0000313" key="3">
    <source>
        <dbReference type="Proteomes" id="UP000000387"/>
    </source>
</evidence>
<organism evidence="2 3">
    <name type="scientific">Rothia dentocariosa (strain ATCC 17931 / CDC X599 / XDIA)</name>
    <dbReference type="NCBI Taxonomy" id="762948"/>
    <lineage>
        <taxon>Bacteria</taxon>
        <taxon>Bacillati</taxon>
        <taxon>Actinomycetota</taxon>
        <taxon>Actinomycetes</taxon>
        <taxon>Micrococcales</taxon>
        <taxon>Micrococcaceae</taxon>
        <taxon>Rothia</taxon>
    </lineage>
</organism>
<dbReference type="HOGENOM" id="CLU_182301_0_0_11"/>
<keyword evidence="1" id="KW-1133">Transmembrane helix</keyword>
<dbReference type="Proteomes" id="UP000000387">
    <property type="component" value="Chromosome"/>
</dbReference>
<proteinExistence type="predicted"/>
<evidence type="ECO:0000313" key="2">
    <source>
        <dbReference type="EMBL" id="ADP40638.1"/>
    </source>
</evidence>
<dbReference type="AlphaFoldDB" id="E3H4K5"/>
<name>E3H4K5_ROTDC</name>
<dbReference type="EMBL" id="CP002280">
    <property type="protein sequence ID" value="ADP40638.1"/>
    <property type="molecule type" value="Genomic_DNA"/>
</dbReference>
<keyword evidence="1" id="KW-0812">Transmembrane</keyword>
<feature type="transmembrane region" description="Helical" evidence="1">
    <location>
        <begin position="58"/>
        <end position="76"/>
    </location>
</feature>
<reference evidence="3" key="1">
    <citation type="submission" date="2010-10" db="EMBL/GenBank/DDBJ databases">
        <title>The complete genome of Rothia dentocariosa ATCC 17931.</title>
        <authorList>
            <person name="Muzny D."/>
            <person name="Qin X."/>
            <person name="Buhay C."/>
            <person name="Dugan-Rocha S."/>
            <person name="Ding Y."/>
            <person name="Chen G."/>
            <person name="Hawes A."/>
            <person name="Holder M."/>
            <person name="Jhangiani S."/>
            <person name="Johnson A."/>
            <person name="Khan Z."/>
            <person name="Li Z."/>
            <person name="Liu W."/>
            <person name="Liu X."/>
            <person name="Perez L."/>
            <person name="Shen H."/>
            <person name="Wang Q."/>
            <person name="Watt J."/>
            <person name="Xi L."/>
            <person name="Xin Y."/>
            <person name="Zhou J."/>
            <person name="Deng J."/>
            <person name="Jiang H."/>
            <person name="Liu Y."/>
            <person name="Qu J."/>
            <person name="Song X.-Z."/>
            <person name="Zhang L."/>
            <person name="Villasana D."/>
            <person name="Johnson A."/>
            <person name="Liu J."/>
            <person name="Liyanage D."/>
            <person name="Lorensuhewa L."/>
            <person name="Robinson T."/>
            <person name="Song A."/>
            <person name="Song B.-B."/>
            <person name="Dinh H."/>
            <person name="Thornton R."/>
            <person name="Coyle M."/>
            <person name="Francisco L."/>
            <person name="Jackson L."/>
            <person name="Javaid M."/>
            <person name="Korchina V."/>
            <person name="Kovar C."/>
            <person name="Mata R."/>
            <person name="Mathew T."/>
            <person name="Ngo R."/>
            <person name="Nguyen L."/>
            <person name="Nguyen N."/>
            <person name="Okwuonu G."/>
            <person name="Ongeri F."/>
            <person name="Pham C."/>
            <person name="Simmons D."/>
            <person name="Wilczek-Boney K."/>
            <person name="Hale W."/>
            <person name="Jakkamsetti A."/>
            <person name="Pham P."/>
            <person name="Ruth R."/>
            <person name="San Lucas F."/>
            <person name="Warren J."/>
            <person name="Zhang J."/>
            <person name="Zhao Z."/>
            <person name="Zhou C."/>
            <person name="Zhu D."/>
            <person name="Lee S."/>
            <person name="Bess C."/>
            <person name="Blankenburg K."/>
            <person name="Forbes L."/>
            <person name="Fu Q."/>
            <person name="Gubbala S."/>
            <person name="Hirani K."/>
            <person name="Jayaseelan J.C."/>
            <person name="Lara F."/>
            <person name="Munidasa M."/>
            <person name="Palculict T."/>
            <person name="Patil S."/>
            <person name="Pu L.-L."/>
            <person name="Saada N."/>
            <person name="Tang L."/>
            <person name="Weissenberger G."/>
            <person name="Zhu Y."/>
            <person name="Hemphill L."/>
            <person name="Shang Y."/>
            <person name="Youmans B."/>
            <person name="Ayvaz T."/>
            <person name="Ross M."/>
            <person name="Santibanez J."/>
            <person name="Aqrawi P."/>
            <person name="Gross S."/>
            <person name="Joshi V."/>
            <person name="Fowler G."/>
            <person name="Nazareth L."/>
            <person name="Reid J."/>
            <person name="Worley K."/>
            <person name="Petrosino J."/>
            <person name="Highlander S."/>
            <person name="Gibbs R."/>
        </authorList>
    </citation>
    <scope>NUCLEOTIDE SEQUENCE [LARGE SCALE GENOMIC DNA]</scope>
    <source>
        <strain evidence="3">ATCC 17931 / CDC X599 / XDIA</strain>
    </source>
</reference>
<keyword evidence="1" id="KW-0472">Membrane</keyword>
<accession>E3H4K5</accession>
<protein>
    <submittedName>
        <fullName evidence="2">Uncharacterized protein</fullName>
    </submittedName>
</protein>
<dbReference type="KEGG" id="rdn:HMPREF0733_11181"/>
<gene>
    <name evidence="2" type="ordered locus">HMPREF0733_11181</name>
</gene>
<evidence type="ECO:0000256" key="1">
    <source>
        <dbReference type="SAM" id="Phobius"/>
    </source>
</evidence>